<dbReference type="EMBL" id="AUSU01009799">
    <property type="protein sequence ID" value="EPS57825.1"/>
    <property type="molecule type" value="Genomic_DNA"/>
</dbReference>
<reference evidence="3 4" key="1">
    <citation type="journal article" date="2013" name="BMC Genomics">
        <title>The miniature genome of a carnivorous plant Genlisea aurea contains a low number of genes and short non-coding sequences.</title>
        <authorList>
            <person name="Leushkin E.V."/>
            <person name="Sutormin R.A."/>
            <person name="Nabieva E.R."/>
            <person name="Penin A.A."/>
            <person name="Kondrashov A.S."/>
            <person name="Logacheva M.D."/>
        </authorList>
    </citation>
    <scope>NUCLEOTIDE SEQUENCE [LARGE SCALE GENOMIC DNA]</scope>
</reference>
<evidence type="ECO:0000259" key="2">
    <source>
        <dbReference type="Pfam" id="PF04840"/>
    </source>
</evidence>
<dbReference type="AlphaFoldDB" id="S8BT96"/>
<proteinExistence type="inferred from homology"/>
<organism evidence="3 4">
    <name type="scientific">Genlisea aurea</name>
    <dbReference type="NCBI Taxonomy" id="192259"/>
    <lineage>
        <taxon>Eukaryota</taxon>
        <taxon>Viridiplantae</taxon>
        <taxon>Streptophyta</taxon>
        <taxon>Embryophyta</taxon>
        <taxon>Tracheophyta</taxon>
        <taxon>Spermatophyta</taxon>
        <taxon>Magnoliopsida</taxon>
        <taxon>eudicotyledons</taxon>
        <taxon>Gunneridae</taxon>
        <taxon>Pentapetalae</taxon>
        <taxon>asterids</taxon>
        <taxon>lamiids</taxon>
        <taxon>Lamiales</taxon>
        <taxon>Lentibulariaceae</taxon>
        <taxon>Genlisea</taxon>
    </lineage>
</organism>
<feature type="domain" description="Vps16 C-terminal" evidence="2">
    <location>
        <begin position="1"/>
        <end position="188"/>
    </location>
</feature>
<dbReference type="GO" id="GO:0016197">
    <property type="term" value="P:endosomal transport"/>
    <property type="evidence" value="ECO:0007669"/>
    <property type="project" value="TreeGrafter"/>
</dbReference>
<dbReference type="InterPro" id="IPR038132">
    <property type="entry name" value="Vps16_C_sf"/>
</dbReference>
<dbReference type="FunFam" id="1.10.150.780:FF:000001">
    <property type="entry name" value="Vacuolar protein sorting-associated protein 16 homolog"/>
    <property type="match status" value="1"/>
</dbReference>
<comment type="caution">
    <text evidence="3">The sequence shown here is derived from an EMBL/GenBank/DDBJ whole genome shotgun (WGS) entry which is preliminary data.</text>
</comment>
<dbReference type="Pfam" id="PF04840">
    <property type="entry name" value="Vps16_C"/>
    <property type="match status" value="1"/>
</dbReference>
<comment type="similarity">
    <text evidence="1">Belongs to the VPS16 family.</text>
</comment>
<evidence type="ECO:0000256" key="1">
    <source>
        <dbReference type="ARBA" id="ARBA00009250"/>
    </source>
</evidence>
<dbReference type="InterPro" id="IPR006925">
    <property type="entry name" value="Vps16_C"/>
</dbReference>
<dbReference type="GO" id="GO:0006886">
    <property type="term" value="P:intracellular protein transport"/>
    <property type="evidence" value="ECO:0007669"/>
    <property type="project" value="InterPro"/>
</dbReference>
<gene>
    <name evidence="3" type="ORF">M569_16992</name>
</gene>
<accession>S8BT96</accession>
<dbReference type="GO" id="GO:0005768">
    <property type="term" value="C:endosome"/>
    <property type="evidence" value="ECO:0007669"/>
    <property type="project" value="TreeGrafter"/>
</dbReference>
<feature type="non-terminal residue" evidence="3">
    <location>
        <position position="1"/>
    </location>
</feature>
<dbReference type="PANTHER" id="PTHR12811:SF0">
    <property type="entry name" value="VACUOLAR PROTEIN SORTING-ASSOCIATED PROTEIN 16 HOMOLOG"/>
    <property type="match status" value="1"/>
</dbReference>
<dbReference type="Proteomes" id="UP000015453">
    <property type="component" value="Unassembled WGS sequence"/>
</dbReference>
<protein>
    <recommendedName>
        <fullName evidence="2">Vps16 C-terminal domain-containing protein</fullName>
    </recommendedName>
</protein>
<feature type="non-terminal residue" evidence="3">
    <location>
        <position position="188"/>
    </location>
</feature>
<dbReference type="GO" id="GO:0042144">
    <property type="term" value="P:vacuole fusion, non-autophagic"/>
    <property type="evidence" value="ECO:0007669"/>
    <property type="project" value="TreeGrafter"/>
</dbReference>
<keyword evidence="4" id="KW-1185">Reference proteome</keyword>
<evidence type="ECO:0000313" key="4">
    <source>
        <dbReference type="Proteomes" id="UP000015453"/>
    </source>
</evidence>
<dbReference type="OrthoDB" id="1792at2759"/>
<name>S8BT96_9LAMI</name>
<dbReference type="Gene3D" id="1.10.150.780">
    <property type="entry name" value="Vps16, C-terminal region"/>
    <property type="match status" value="1"/>
</dbReference>
<dbReference type="InterPro" id="IPR016534">
    <property type="entry name" value="VPS16"/>
</dbReference>
<dbReference type="GO" id="GO:0005765">
    <property type="term" value="C:lysosomal membrane"/>
    <property type="evidence" value="ECO:0007669"/>
    <property type="project" value="TreeGrafter"/>
</dbReference>
<evidence type="ECO:0000313" key="3">
    <source>
        <dbReference type="EMBL" id="EPS57825.1"/>
    </source>
</evidence>
<dbReference type="PANTHER" id="PTHR12811">
    <property type="entry name" value="VACUOLAR PROTEIN SORTING VPS16"/>
    <property type="match status" value="1"/>
</dbReference>
<dbReference type="GO" id="GO:0030897">
    <property type="term" value="C:HOPS complex"/>
    <property type="evidence" value="ECO:0007669"/>
    <property type="project" value="TreeGrafter"/>
</dbReference>
<dbReference type="GO" id="GO:0003779">
    <property type="term" value="F:actin binding"/>
    <property type="evidence" value="ECO:0007669"/>
    <property type="project" value="TreeGrafter"/>
</dbReference>
<sequence length="188" mass="21758">QIPLLLSIGEEDNALIKAVESGDTDLVYLVLFHIWEKRAPLDFFSTIQARPLARDLFISYARCYKHEFLKDFFLSTGQIQDVAFLLWKESWEQSKNPIKGHRIMVIKKAADLFKNTKEHIFEAKAAEEHAELLKIQHELEATTKQAIFVDSSISDTIRTCIALGNHHAANKLKATFKVSEKRWYWLKV</sequence>